<dbReference type="Gene3D" id="2.40.70.10">
    <property type="entry name" value="Acid Proteases"/>
    <property type="match status" value="2"/>
</dbReference>
<dbReference type="PANTHER" id="PTHR13683">
    <property type="entry name" value="ASPARTYL PROTEASES"/>
    <property type="match status" value="1"/>
</dbReference>
<dbReference type="GO" id="GO:0006508">
    <property type="term" value="P:proteolysis"/>
    <property type="evidence" value="ECO:0007669"/>
    <property type="project" value="UniProtKB-KW"/>
</dbReference>
<feature type="active site" evidence="7">
    <location>
        <position position="374"/>
    </location>
</feature>
<evidence type="ECO:0000256" key="2">
    <source>
        <dbReference type="ARBA" id="ARBA00022670"/>
    </source>
</evidence>
<dbReference type="InterPro" id="IPR032861">
    <property type="entry name" value="TAXi_N"/>
</dbReference>
<keyword evidence="6" id="KW-1015">Disulfide bond</keyword>
<keyword evidence="3" id="KW-0732">Signal</keyword>
<feature type="active site" evidence="7">
    <location>
        <position position="181"/>
    </location>
</feature>
<dbReference type="FunFam" id="2.40.70.10:FF:000013">
    <property type="entry name" value="Aspartyl protease AED1"/>
    <property type="match status" value="1"/>
</dbReference>
<evidence type="ECO:0000313" key="10">
    <source>
        <dbReference type="Proteomes" id="UP001327560"/>
    </source>
</evidence>
<keyword evidence="5" id="KW-0378">Hydrolase</keyword>
<evidence type="ECO:0000313" key="9">
    <source>
        <dbReference type="EMBL" id="WOL19461.1"/>
    </source>
</evidence>
<dbReference type="Pfam" id="PF14541">
    <property type="entry name" value="TAXi_C"/>
    <property type="match status" value="1"/>
</dbReference>
<dbReference type="CDD" id="cd05472">
    <property type="entry name" value="cnd41_like"/>
    <property type="match status" value="1"/>
</dbReference>
<sequence length="490" mass="53125">MAGAAACSHTMDCRLQPSGRRQLDERQQEAAQWQARHRVVRFRVTERERVTSELRVEGERSKNLACVIKWLEIMMHHPKRMACPILFSSCVNGSNHTFLPLAHKHGPCSPFETKKPLSLEEALLRDQIRVKFIRGRSGSSSSTKSQFYDSKASVSTRYSAGEYVITVGFGTPRQEQTVTMDTGSDLSWIQCRPCSVCYSQQDPIFDPSQSSSYAAMPCSSSDCNRPRSSCASSCAYGITYGDGSTTSGVYSYETLTLSPSDVIRNFIFGCGVDNEGLFQDNAGIVGLGRGRRSLVSQTVRLYGGVFSYCLPPPSATGYLKLGGADAAPNAVYTRLLTSSNKPSFYFVDLVGISVAGEQLDISPSVFASRGTVLDSGTVITRLPAAAYQALRSAFRSYMAEYPPSPPIAILDTCYDFSGYKTVTVPRVALHFGGGVAVDLDVSGIFTHGCLAFAGFEGNGFGIIGNVQQRTFEVVYDVGNGRIGFAPRACG</sequence>
<keyword evidence="10" id="KW-1185">Reference proteome</keyword>
<dbReference type="InterPro" id="IPR032799">
    <property type="entry name" value="TAXi_C"/>
</dbReference>
<dbReference type="SUPFAM" id="SSF50630">
    <property type="entry name" value="Acid proteases"/>
    <property type="match status" value="1"/>
</dbReference>
<dbReference type="InterPro" id="IPR033873">
    <property type="entry name" value="CND41-like"/>
</dbReference>
<dbReference type="FunFam" id="2.40.70.10:FF:000021">
    <property type="entry name" value="Aspartyl protease AED1"/>
    <property type="match status" value="1"/>
</dbReference>
<accession>A0AAQ3QNN3</accession>
<dbReference type="InterPro" id="IPR021109">
    <property type="entry name" value="Peptidase_aspartic_dom_sf"/>
</dbReference>
<protein>
    <submittedName>
        <fullName evidence="9">Aspartyl protease family protein</fullName>
    </submittedName>
</protein>
<dbReference type="Proteomes" id="UP001327560">
    <property type="component" value="Chromosome 9"/>
</dbReference>
<keyword evidence="2 9" id="KW-0645">Protease</keyword>
<feature type="domain" description="Peptidase A1" evidence="8">
    <location>
        <begin position="163"/>
        <end position="485"/>
    </location>
</feature>
<reference evidence="9 10" key="1">
    <citation type="submission" date="2023-10" db="EMBL/GenBank/DDBJ databases">
        <title>Chromosome-scale genome assembly provides insights into flower coloration mechanisms of Canna indica.</title>
        <authorList>
            <person name="Li C."/>
        </authorList>
    </citation>
    <scope>NUCLEOTIDE SEQUENCE [LARGE SCALE GENOMIC DNA]</scope>
    <source>
        <tissue evidence="9">Flower</tissue>
    </source>
</reference>
<evidence type="ECO:0000256" key="5">
    <source>
        <dbReference type="ARBA" id="ARBA00022801"/>
    </source>
</evidence>
<evidence type="ECO:0000256" key="7">
    <source>
        <dbReference type="PIRSR" id="PIRSR601461-1"/>
    </source>
</evidence>
<evidence type="ECO:0000256" key="3">
    <source>
        <dbReference type="ARBA" id="ARBA00022729"/>
    </source>
</evidence>
<organism evidence="9 10">
    <name type="scientific">Canna indica</name>
    <name type="common">Indian-shot</name>
    <dbReference type="NCBI Taxonomy" id="4628"/>
    <lineage>
        <taxon>Eukaryota</taxon>
        <taxon>Viridiplantae</taxon>
        <taxon>Streptophyta</taxon>
        <taxon>Embryophyta</taxon>
        <taxon>Tracheophyta</taxon>
        <taxon>Spermatophyta</taxon>
        <taxon>Magnoliopsida</taxon>
        <taxon>Liliopsida</taxon>
        <taxon>Zingiberales</taxon>
        <taxon>Cannaceae</taxon>
        <taxon>Canna</taxon>
    </lineage>
</organism>
<evidence type="ECO:0000256" key="6">
    <source>
        <dbReference type="ARBA" id="ARBA00023157"/>
    </source>
</evidence>
<proteinExistence type="inferred from homology"/>
<dbReference type="AlphaFoldDB" id="A0AAQ3QNN3"/>
<keyword evidence="4" id="KW-0064">Aspartyl protease</keyword>
<dbReference type="InterPro" id="IPR033121">
    <property type="entry name" value="PEPTIDASE_A1"/>
</dbReference>
<dbReference type="GO" id="GO:0004190">
    <property type="term" value="F:aspartic-type endopeptidase activity"/>
    <property type="evidence" value="ECO:0007669"/>
    <property type="project" value="UniProtKB-KW"/>
</dbReference>
<dbReference type="PROSITE" id="PS51767">
    <property type="entry name" value="PEPTIDASE_A1"/>
    <property type="match status" value="1"/>
</dbReference>
<dbReference type="InterPro" id="IPR001461">
    <property type="entry name" value="Aspartic_peptidase_A1"/>
</dbReference>
<dbReference type="PRINTS" id="PR00792">
    <property type="entry name" value="PEPSIN"/>
</dbReference>
<evidence type="ECO:0000256" key="1">
    <source>
        <dbReference type="ARBA" id="ARBA00007447"/>
    </source>
</evidence>
<evidence type="ECO:0000259" key="8">
    <source>
        <dbReference type="PROSITE" id="PS51767"/>
    </source>
</evidence>
<dbReference type="Pfam" id="PF14543">
    <property type="entry name" value="TAXi_N"/>
    <property type="match status" value="1"/>
</dbReference>
<gene>
    <name evidence="9" type="ORF">Cni_G28259</name>
</gene>
<dbReference type="EMBL" id="CP136898">
    <property type="protein sequence ID" value="WOL19461.1"/>
    <property type="molecule type" value="Genomic_DNA"/>
</dbReference>
<comment type="similarity">
    <text evidence="1">Belongs to the peptidase A1 family.</text>
</comment>
<name>A0AAQ3QNN3_9LILI</name>
<dbReference type="PANTHER" id="PTHR13683:SF750">
    <property type="entry name" value="ASPARTYL PROTEASE AED1"/>
    <property type="match status" value="1"/>
</dbReference>
<evidence type="ECO:0000256" key="4">
    <source>
        <dbReference type="ARBA" id="ARBA00022750"/>
    </source>
</evidence>